<feature type="region of interest" description="Disordered" evidence="1">
    <location>
        <begin position="325"/>
        <end position="348"/>
    </location>
</feature>
<evidence type="ECO:0000313" key="3">
    <source>
        <dbReference type="Proteomes" id="UP000028073"/>
    </source>
</evidence>
<dbReference type="eggNOG" id="ENOG503360G">
    <property type="taxonomic scope" value="Bacteria"/>
</dbReference>
<proteinExistence type="predicted"/>
<dbReference type="Proteomes" id="UP000028073">
    <property type="component" value="Unassembled WGS sequence"/>
</dbReference>
<dbReference type="OrthoDB" id="5566524at2"/>
<organism evidence="2 3">
    <name type="scientific">Endozoicomonas numazuensis</name>
    <dbReference type="NCBI Taxonomy" id="1137799"/>
    <lineage>
        <taxon>Bacteria</taxon>
        <taxon>Pseudomonadati</taxon>
        <taxon>Pseudomonadota</taxon>
        <taxon>Gammaproteobacteria</taxon>
        <taxon>Oceanospirillales</taxon>
        <taxon>Endozoicomonadaceae</taxon>
        <taxon>Endozoicomonas</taxon>
    </lineage>
</organism>
<keyword evidence="3" id="KW-1185">Reference proteome</keyword>
<evidence type="ECO:0000256" key="1">
    <source>
        <dbReference type="SAM" id="MobiDB-lite"/>
    </source>
</evidence>
<protein>
    <submittedName>
        <fullName evidence="2">Uncharacterized protein</fullName>
    </submittedName>
</protein>
<dbReference type="InterPro" id="IPR021241">
    <property type="entry name" value="CsiV"/>
</dbReference>
<sequence>MIVLSKTTTQRPQKPQVTVDHTDDQRGAELSRDFMNSLEPIKTSVEQKASFTRLQRVLATLLLSTAPMVVLANTDGKAGTQKNDTRWYQADMIVFLNEQSMNGSEKWPDIGAHPLPANTIKLKPYDASTGNSAKYSDLTNFLDQPEKKSAIDLERDAFVSLPYPSQLLQKEGSTLSRNGSYRILEQKAWLMPIKEGESTLPIRIRSYNTQSKMPSMLEGTVTVSSSRFLHVNVDFWYSELSWEGLAKNMGSFQNSASQMEPTLDKEVQLVSTPGGQPMRISRNFQLQESRRIRNSKEVQYLDSPVIGVLFKLTPYERPDKQLLPEMGTEQDKSPELGILPGIVDQKGS</sequence>
<feature type="compositionally biased region" description="Polar residues" evidence="1">
    <location>
        <begin position="1"/>
        <end position="16"/>
    </location>
</feature>
<accession>A0A081N9D2</accession>
<dbReference type="EMBL" id="JOKH01000007">
    <property type="protein sequence ID" value="KEQ15055.1"/>
    <property type="molecule type" value="Genomic_DNA"/>
</dbReference>
<feature type="region of interest" description="Disordered" evidence="1">
    <location>
        <begin position="1"/>
        <end position="24"/>
    </location>
</feature>
<name>A0A081N9D2_9GAMM</name>
<gene>
    <name evidence="2" type="ORF">GZ78_24590</name>
</gene>
<dbReference type="AlphaFoldDB" id="A0A081N9D2"/>
<dbReference type="STRING" id="1137799.GZ78_24590"/>
<dbReference type="RefSeq" id="WP_034841337.1">
    <property type="nucleotide sequence ID" value="NZ_JOKH01000007.1"/>
</dbReference>
<comment type="caution">
    <text evidence="2">The sequence shown here is derived from an EMBL/GenBank/DDBJ whole genome shotgun (WGS) entry which is preliminary data.</text>
</comment>
<evidence type="ECO:0000313" key="2">
    <source>
        <dbReference type="EMBL" id="KEQ15055.1"/>
    </source>
</evidence>
<dbReference type="Pfam" id="PF10972">
    <property type="entry name" value="CsiV"/>
    <property type="match status" value="1"/>
</dbReference>
<reference evidence="2 3" key="1">
    <citation type="submission" date="2014-06" db="EMBL/GenBank/DDBJ databases">
        <title>Whole Genome Sequences of Three Symbiotic Endozoicomonas Bacteria.</title>
        <authorList>
            <person name="Neave M.J."/>
            <person name="Apprill A."/>
            <person name="Voolstra C.R."/>
        </authorList>
    </citation>
    <scope>NUCLEOTIDE SEQUENCE [LARGE SCALE GENOMIC DNA]</scope>
    <source>
        <strain evidence="2 3">DSM 25634</strain>
    </source>
</reference>